<feature type="chain" id="PRO_5039327285" evidence="4">
    <location>
        <begin position="21"/>
        <end position="335"/>
    </location>
</feature>
<name>A0A923IA36_9FIRM</name>
<sequence length="335" mass="35633">MKKALSLILTVVLLAGVATGCGSGGGQSGSTASAGSSVSEQQTKQQWGFIFEQLTNPNYVTMSGVALDYCKELGIELQIVDGGENSDTIVNAAENMATMGYQVILLSPMAVEIAATAAEAAKAISPDIIVVNSAIQCDSCDFTLLQDDYTSGYISGQYAGQYALDNGLKQALVLGYPRDKALIDREEGFIKGMEETAPEVEIVNVDMSNYGLDEFTGACENQMTAHPDCRIVYAISDVVMSYFYESLQASGQNTSDWALYSVDGTKDAVGWLYAEKGYRGTADTGTLEIPKGLIDAALELQEGTSASDISISLPVTMITGENVDEYAEKIGYEAE</sequence>
<comment type="similarity">
    <text evidence="2">Belongs to the bacterial solute-binding protein 2 family.</text>
</comment>
<dbReference type="Gene3D" id="3.40.50.2300">
    <property type="match status" value="2"/>
</dbReference>
<dbReference type="Proteomes" id="UP000659630">
    <property type="component" value="Unassembled WGS sequence"/>
</dbReference>
<feature type="domain" description="Periplasmic binding protein" evidence="5">
    <location>
        <begin position="48"/>
        <end position="303"/>
    </location>
</feature>
<proteinExistence type="inferred from homology"/>
<evidence type="ECO:0000313" key="7">
    <source>
        <dbReference type="Proteomes" id="UP000659630"/>
    </source>
</evidence>
<feature type="signal peptide" evidence="4">
    <location>
        <begin position="1"/>
        <end position="20"/>
    </location>
</feature>
<reference evidence="6" key="1">
    <citation type="submission" date="2020-08" db="EMBL/GenBank/DDBJ databases">
        <title>Genome public.</title>
        <authorList>
            <person name="Liu C."/>
            <person name="Sun Q."/>
        </authorList>
    </citation>
    <scope>NUCLEOTIDE SEQUENCE</scope>
    <source>
        <strain evidence="6">BX8</strain>
    </source>
</reference>
<evidence type="ECO:0000256" key="3">
    <source>
        <dbReference type="ARBA" id="ARBA00022729"/>
    </source>
</evidence>
<organism evidence="6 7">
    <name type="scientific">Anaerofilum hominis</name>
    <dbReference type="NCBI Taxonomy" id="2763016"/>
    <lineage>
        <taxon>Bacteria</taxon>
        <taxon>Bacillati</taxon>
        <taxon>Bacillota</taxon>
        <taxon>Clostridia</taxon>
        <taxon>Eubacteriales</taxon>
        <taxon>Oscillospiraceae</taxon>
        <taxon>Anaerofilum</taxon>
    </lineage>
</organism>
<evidence type="ECO:0000313" key="6">
    <source>
        <dbReference type="EMBL" id="MBC5581894.1"/>
    </source>
</evidence>
<dbReference type="PROSITE" id="PS51257">
    <property type="entry name" value="PROKAR_LIPOPROTEIN"/>
    <property type="match status" value="1"/>
</dbReference>
<dbReference type="AlphaFoldDB" id="A0A923IA36"/>
<dbReference type="GO" id="GO:0030313">
    <property type="term" value="C:cell envelope"/>
    <property type="evidence" value="ECO:0007669"/>
    <property type="project" value="UniProtKB-SubCell"/>
</dbReference>
<dbReference type="PANTHER" id="PTHR46847:SF1">
    <property type="entry name" value="D-ALLOSE-BINDING PERIPLASMIC PROTEIN-RELATED"/>
    <property type="match status" value="1"/>
</dbReference>
<dbReference type="Pfam" id="PF13407">
    <property type="entry name" value="Peripla_BP_4"/>
    <property type="match status" value="1"/>
</dbReference>
<dbReference type="GO" id="GO:0030246">
    <property type="term" value="F:carbohydrate binding"/>
    <property type="evidence" value="ECO:0007669"/>
    <property type="project" value="UniProtKB-ARBA"/>
</dbReference>
<dbReference type="EMBL" id="JACONZ010000003">
    <property type="protein sequence ID" value="MBC5581894.1"/>
    <property type="molecule type" value="Genomic_DNA"/>
</dbReference>
<gene>
    <name evidence="6" type="ORF">H8S23_10270</name>
</gene>
<keyword evidence="7" id="KW-1185">Reference proteome</keyword>
<evidence type="ECO:0000256" key="4">
    <source>
        <dbReference type="SAM" id="SignalP"/>
    </source>
</evidence>
<evidence type="ECO:0000256" key="1">
    <source>
        <dbReference type="ARBA" id="ARBA00004196"/>
    </source>
</evidence>
<dbReference type="InterPro" id="IPR025997">
    <property type="entry name" value="SBP_2_dom"/>
</dbReference>
<dbReference type="RefSeq" id="WP_186888250.1">
    <property type="nucleotide sequence ID" value="NZ_JACONZ010000003.1"/>
</dbReference>
<comment type="caution">
    <text evidence="6">The sequence shown here is derived from an EMBL/GenBank/DDBJ whole genome shotgun (WGS) entry which is preliminary data.</text>
</comment>
<evidence type="ECO:0000256" key="2">
    <source>
        <dbReference type="ARBA" id="ARBA00007639"/>
    </source>
</evidence>
<accession>A0A923IA36</accession>
<protein>
    <submittedName>
        <fullName evidence="6">Substrate-binding domain-containing protein</fullName>
    </submittedName>
</protein>
<evidence type="ECO:0000259" key="5">
    <source>
        <dbReference type="Pfam" id="PF13407"/>
    </source>
</evidence>
<comment type="subcellular location">
    <subcellularLocation>
        <location evidence="1">Cell envelope</location>
    </subcellularLocation>
</comment>
<dbReference type="PANTHER" id="PTHR46847">
    <property type="entry name" value="D-ALLOSE-BINDING PERIPLASMIC PROTEIN-RELATED"/>
    <property type="match status" value="1"/>
</dbReference>
<dbReference type="InterPro" id="IPR028082">
    <property type="entry name" value="Peripla_BP_I"/>
</dbReference>
<keyword evidence="3 4" id="KW-0732">Signal</keyword>
<dbReference type="SUPFAM" id="SSF53822">
    <property type="entry name" value="Periplasmic binding protein-like I"/>
    <property type="match status" value="1"/>
</dbReference>